<evidence type="ECO:0000256" key="4">
    <source>
        <dbReference type="ARBA" id="ARBA00022980"/>
    </source>
</evidence>
<keyword evidence="6" id="KW-1133">Transmembrane helix</keyword>
<dbReference type="PANTHER" id="PTHR45699">
    <property type="entry name" value="60S ACIDIC RIBOSOMAL PROTEIN P0"/>
    <property type="match status" value="1"/>
</dbReference>
<proteinExistence type="inferred from homology"/>
<accession>A0A2G2YVW0</accession>
<dbReference type="PANTHER" id="PTHR45699:SF3">
    <property type="entry name" value="LARGE RIBOSOMAL SUBUNIT PROTEIN UL10"/>
    <property type="match status" value="1"/>
</dbReference>
<comment type="caution">
    <text evidence="9">The sequence shown here is derived from an EMBL/GenBank/DDBJ whole genome shotgun (WGS) entry which is preliminary data.</text>
</comment>
<evidence type="ECO:0000256" key="3">
    <source>
        <dbReference type="ARBA" id="ARBA00022737"/>
    </source>
</evidence>
<dbReference type="EMBL" id="AYRZ02000008">
    <property type="protein sequence ID" value="PHT73854.1"/>
    <property type="molecule type" value="Genomic_DNA"/>
</dbReference>
<dbReference type="InterPro" id="IPR013210">
    <property type="entry name" value="LRR_N_plant-typ"/>
</dbReference>
<evidence type="ECO:0000256" key="7">
    <source>
        <dbReference type="SAM" id="SignalP"/>
    </source>
</evidence>
<evidence type="ECO:0000256" key="6">
    <source>
        <dbReference type="SAM" id="Phobius"/>
    </source>
</evidence>
<keyword evidence="6" id="KW-0812">Transmembrane</keyword>
<protein>
    <recommendedName>
        <fullName evidence="8">Leucine-rich repeat-containing N-terminal plant-type domain-containing protein</fullName>
    </recommendedName>
</protein>
<keyword evidence="3" id="KW-0677">Repeat</keyword>
<reference evidence="9 10" key="2">
    <citation type="journal article" date="2017" name="Genome Biol.">
        <title>New reference genome sequences of hot pepper reveal the massive evolution of plant disease-resistance genes by retroduplication.</title>
        <authorList>
            <person name="Kim S."/>
            <person name="Park J."/>
            <person name="Yeom S.I."/>
            <person name="Kim Y.M."/>
            <person name="Seo E."/>
            <person name="Kim K.T."/>
            <person name="Kim M.S."/>
            <person name="Lee J.M."/>
            <person name="Cheong K."/>
            <person name="Shin H.S."/>
            <person name="Kim S.B."/>
            <person name="Han K."/>
            <person name="Lee J."/>
            <person name="Park M."/>
            <person name="Lee H.A."/>
            <person name="Lee H.Y."/>
            <person name="Lee Y."/>
            <person name="Oh S."/>
            <person name="Lee J.H."/>
            <person name="Choi E."/>
            <person name="Choi E."/>
            <person name="Lee S.E."/>
            <person name="Jeon J."/>
            <person name="Kim H."/>
            <person name="Choi G."/>
            <person name="Song H."/>
            <person name="Lee J."/>
            <person name="Lee S.C."/>
            <person name="Kwon J.K."/>
            <person name="Lee H.Y."/>
            <person name="Koo N."/>
            <person name="Hong Y."/>
            <person name="Kim R.W."/>
            <person name="Kang W.H."/>
            <person name="Huh J.H."/>
            <person name="Kang B.C."/>
            <person name="Yang T.J."/>
            <person name="Lee Y.H."/>
            <person name="Bennetzen J.L."/>
            <person name="Choi D."/>
        </authorList>
    </citation>
    <scope>NUCLEOTIDE SEQUENCE [LARGE SCALE GENOMIC DNA]</scope>
    <source>
        <strain evidence="10">cv. CM334</strain>
    </source>
</reference>
<keyword evidence="7" id="KW-0732">Signal</keyword>
<keyword evidence="5" id="KW-0687">Ribonucleoprotein</keyword>
<evidence type="ECO:0000313" key="9">
    <source>
        <dbReference type="EMBL" id="PHT73854.1"/>
    </source>
</evidence>
<feature type="chain" id="PRO_5013875121" description="Leucine-rich repeat-containing N-terminal plant-type domain-containing protein" evidence="7">
    <location>
        <begin position="23"/>
        <end position="858"/>
    </location>
</feature>
<name>A0A2G2YVW0_CAPAN</name>
<evidence type="ECO:0000256" key="1">
    <source>
        <dbReference type="ARBA" id="ARBA00008889"/>
    </source>
</evidence>
<dbReference type="GO" id="GO:0003735">
    <property type="term" value="F:structural constituent of ribosome"/>
    <property type="evidence" value="ECO:0000318"/>
    <property type="project" value="GO_Central"/>
</dbReference>
<dbReference type="Gene3D" id="3.80.10.10">
    <property type="entry name" value="Ribonuclease Inhibitor"/>
    <property type="match status" value="1"/>
</dbReference>
<keyword evidence="2" id="KW-0433">Leucine-rich repeat</keyword>
<dbReference type="InterPro" id="IPR032675">
    <property type="entry name" value="LRR_dom_sf"/>
</dbReference>
<evidence type="ECO:0000313" key="10">
    <source>
        <dbReference type="Proteomes" id="UP000222542"/>
    </source>
</evidence>
<evidence type="ECO:0000259" key="8">
    <source>
        <dbReference type="Pfam" id="PF08263"/>
    </source>
</evidence>
<gene>
    <name evidence="9" type="ORF">T459_21131</name>
</gene>
<dbReference type="SUPFAM" id="SSF52058">
    <property type="entry name" value="L domain-like"/>
    <property type="match status" value="1"/>
</dbReference>
<comment type="similarity">
    <text evidence="1">Belongs to the universal ribosomal protein uL10 family.</text>
</comment>
<dbReference type="InterPro" id="IPR050323">
    <property type="entry name" value="Ribosomal_protein_uL10"/>
</dbReference>
<keyword evidence="4" id="KW-0689">Ribosomal protein</keyword>
<dbReference type="GO" id="GO:0070180">
    <property type="term" value="F:large ribosomal subunit rRNA binding"/>
    <property type="evidence" value="ECO:0000318"/>
    <property type="project" value="GO_Central"/>
</dbReference>
<dbReference type="AlphaFoldDB" id="A0A2G2YVW0"/>
<keyword evidence="10" id="KW-1185">Reference proteome</keyword>
<feature type="transmembrane region" description="Helical" evidence="6">
    <location>
        <begin position="654"/>
        <end position="677"/>
    </location>
</feature>
<feature type="signal peptide" evidence="7">
    <location>
        <begin position="1"/>
        <end position="22"/>
    </location>
</feature>
<reference evidence="9 10" key="1">
    <citation type="journal article" date="2014" name="Nat. Genet.">
        <title>Genome sequence of the hot pepper provides insights into the evolution of pungency in Capsicum species.</title>
        <authorList>
            <person name="Kim S."/>
            <person name="Park M."/>
            <person name="Yeom S.I."/>
            <person name="Kim Y.M."/>
            <person name="Lee J.M."/>
            <person name="Lee H.A."/>
            <person name="Seo E."/>
            <person name="Choi J."/>
            <person name="Cheong K."/>
            <person name="Kim K.T."/>
            <person name="Jung K."/>
            <person name="Lee G.W."/>
            <person name="Oh S.K."/>
            <person name="Bae C."/>
            <person name="Kim S.B."/>
            <person name="Lee H.Y."/>
            <person name="Kim S.Y."/>
            <person name="Kim M.S."/>
            <person name="Kang B.C."/>
            <person name="Jo Y.D."/>
            <person name="Yang H.B."/>
            <person name="Jeong H.J."/>
            <person name="Kang W.H."/>
            <person name="Kwon J.K."/>
            <person name="Shin C."/>
            <person name="Lim J.Y."/>
            <person name="Park J.H."/>
            <person name="Huh J.H."/>
            <person name="Kim J.S."/>
            <person name="Kim B.D."/>
            <person name="Cohen O."/>
            <person name="Paran I."/>
            <person name="Suh M.C."/>
            <person name="Lee S.B."/>
            <person name="Kim Y.K."/>
            <person name="Shin Y."/>
            <person name="Noh S.J."/>
            <person name="Park J."/>
            <person name="Seo Y.S."/>
            <person name="Kwon S.Y."/>
            <person name="Kim H.A."/>
            <person name="Park J.M."/>
            <person name="Kim H.J."/>
            <person name="Choi S.B."/>
            <person name="Bosland P.W."/>
            <person name="Reeves G."/>
            <person name="Jo S.H."/>
            <person name="Lee B.W."/>
            <person name="Cho H.T."/>
            <person name="Choi H.S."/>
            <person name="Lee M.S."/>
            <person name="Yu Y."/>
            <person name="Do Choi Y."/>
            <person name="Park B.S."/>
            <person name="van Deynze A."/>
            <person name="Ashrafi H."/>
            <person name="Hill T."/>
            <person name="Kim W.T."/>
            <person name="Pai H.S."/>
            <person name="Ahn H.K."/>
            <person name="Yeam I."/>
            <person name="Giovannoni J.J."/>
            <person name="Rose J.K."/>
            <person name="Sorensen I."/>
            <person name="Lee S.J."/>
            <person name="Kim R.W."/>
            <person name="Choi I.Y."/>
            <person name="Choi B.S."/>
            <person name="Lim J.S."/>
            <person name="Lee Y.H."/>
            <person name="Choi D."/>
        </authorList>
    </citation>
    <scope>NUCLEOTIDE SEQUENCE [LARGE SCALE GENOMIC DNA]</scope>
    <source>
        <strain evidence="10">cv. CM334</strain>
    </source>
</reference>
<dbReference type="GO" id="GO:0022625">
    <property type="term" value="C:cytosolic large ribosomal subunit"/>
    <property type="evidence" value="ECO:0000318"/>
    <property type="project" value="GO_Central"/>
</dbReference>
<feature type="domain" description="Leucine-rich repeat-containing N-terminal plant-type" evidence="8">
    <location>
        <begin position="31"/>
        <end position="78"/>
    </location>
</feature>
<sequence>MDCVKLVLFCMLYSFLCQSGFSSSLPHFCPKHQALALLQFKHMFIINPNALDYCSPLNPSTLSWNKSKDCCSWDGVHCEKTTGQVIKLDLYCSGLQGKFHSNSSLFQLSNHRWIDLSYNDFYGLLISPKFEILDAINITSVQESTYIDSNTEVADIVKSHFDSELPVLGVGDKIPQYVFPDVLSSASIDATKLKFSPLSFSVKGPLEFDCKVFDRVPQRDISAKFHSPSAPIVSLPPVLSINDCKWVDTGQLSDSFDRHQYNQIKLLGCSLLLINPLSSSSNAPKLFDKLAEKSRWLSMFHHSEYIGEVEVLIECSDNLTSFCNSYKLLGITLENSFLYSLDRAATSRVERYAIDQFRHVRANCKRDISVERYIFENANVFSGNFRSYIYPLSDNMARATTLSLLIELCSSEQVEPGFPLRLPCDFRYKIGNLTRQINLELVISQPARILEWIDSLKVWTSLSPRQEQVEGISSLLVRLKDCLTMIMTHAWFSIHTFDPGILNIHITDDIDLAMRTHTSIPATYYLIAILGLEQLGGLVMEEVGTDAFVNFDKMTKSSAQVFLLSETVMFDIHKSNGPLSVVVKKCILMFFEISENRMEHNNLYEAISKNIQFGILLATNSLALSSVILEHSIMDLVAKLASGLTRAFGLSMSLSYLTVDVVSHMLIYAYTTILVIFTKTKYSFKNITGMQEYVKDPSKFTTITLAPVPATSCDPYGTQTWRKPLETTDAEEKEKQYSMIGSKDVLTHHPRFHVSQYNKLVLKVPIRWGASWITEILHVLMPPIQTALEESDPTINSDLNSKLHQVFNVCPLVLPSSLSKELFGDYLVRCGYILWFEKQKEGSMLEVALDNKAFEEFF</sequence>
<evidence type="ECO:0000256" key="5">
    <source>
        <dbReference type="ARBA" id="ARBA00023274"/>
    </source>
</evidence>
<evidence type="ECO:0000256" key="2">
    <source>
        <dbReference type="ARBA" id="ARBA00022614"/>
    </source>
</evidence>
<organism evidence="9 10">
    <name type="scientific">Capsicum annuum</name>
    <name type="common">Capsicum pepper</name>
    <dbReference type="NCBI Taxonomy" id="4072"/>
    <lineage>
        <taxon>Eukaryota</taxon>
        <taxon>Viridiplantae</taxon>
        <taxon>Streptophyta</taxon>
        <taxon>Embryophyta</taxon>
        <taxon>Tracheophyta</taxon>
        <taxon>Spermatophyta</taxon>
        <taxon>Magnoliopsida</taxon>
        <taxon>eudicotyledons</taxon>
        <taxon>Gunneridae</taxon>
        <taxon>Pentapetalae</taxon>
        <taxon>asterids</taxon>
        <taxon>lamiids</taxon>
        <taxon>Solanales</taxon>
        <taxon>Solanaceae</taxon>
        <taxon>Solanoideae</taxon>
        <taxon>Capsiceae</taxon>
        <taxon>Capsicum</taxon>
    </lineage>
</organism>
<dbReference type="Pfam" id="PF08263">
    <property type="entry name" value="LRRNT_2"/>
    <property type="match status" value="1"/>
</dbReference>
<keyword evidence="6" id="KW-0472">Membrane</keyword>
<dbReference type="GO" id="GO:0002181">
    <property type="term" value="P:cytoplasmic translation"/>
    <property type="evidence" value="ECO:0000318"/>
    <property type="project" value="GO_Central"/>
</dbReference>
<dbReference type="Gramene" id="PHT73854">
    <property type="protein sequence ID" value="PHT73854"/>
    <property type="gene ID" value="T459_21131"/>
</dbReference>
<dbReference type="Proteomes" id="UP000222542">
    <property type="component" value="Unassembled WGS sequence"/>
</dbReference>